<accession>A0A509EI36</accession>
<evidence type="ECO:0000313" key="1">
    <source>
        <dbReference type="EMBL" id="VUD72863.1"/>
    </source>
</evidence>
<organism evidence="1 2">
    <name type="scientific">Methylobacterium symbioticum</name>
    <dbReference type="NCBI Taxonomy" id="2584084"/>
    <lineage>
        <taxon>Bacteria</taxon>
        <taxon>Pseudomonadati</taxon>
        <taxon>Pseudomonadota</taxon>
        <taxon>Alphaproteobacteria</taxon>
        <taxon>Hyphomicrobiales</taxon>
        <taxon>Methylobacteriaceae</taxon>
        <taxon>Methylobacterium</taxon>
    </lineage>
</organism>
<evidence type="ECO:0008006" key="3">
    <source>
        <dbReference type="Google" id="ProtNLM"/>
    </source>
</evidence>
<gene>
    <name evidence="1" type="ORF">MET9862_03468</name>
</gene>
<dbReference type="AlphaFoldDB" id="A0A509EI36"/>
<sequence>MIAGHGQWRSAGGRLRAEPTRLVLIVAEDRPETRAALDAIRDAYKAAFAQEAVGLVLSPACASFR</sequence>
<dbReference type="EMBL" id="CABFPH010000052">
    <property type="protein sequence ID" value="VUD72863.1"/>
    <property type="molecule type" value="Genomic_DNA"/>
</dbReference>
<keyword evidence="2" id="KW-1185">Reference proteome</keyword>
<dbReference type="Proteomes" id="UP000410984">
    <property type="component" value="Unassembled WGS sequence"/>
</dbReference>
<proteinExistence type="predicted"/>
<dbReference type="InterPro" id="IPR021957">
    <property type="entry name" value="DUF3574"/>
</dbReference>
<name>A0A509EI36_9HYPH</name>
<reference evidence="1 2" key="1">
    <citation type="submission" date="2019-06" db="EMBL/GenBank/DDBJ databases">
        <authorList>
            <person name="Rodrigo-Torres L."/>
            <person name="Arahal R. D."/>
            <person name="Lucena T."/>
        </authorList>
    </citation>
    <scope>NUCLEOTIDE SEQUENCE [LARGE SCALE GENOMIC DNA]</scope>
    <source>
        <strain evidence="1 2">SB0023/3</strain>
    </source>
</reference>
<protein>
    <recommendedName>
        <fullName evidence="3">DUF3574 domain-containing protein</fullName>
    </recommendedName>
</protein>
<evidence type="ECO:0000313" key="2">
    <source>
        <dbReference type="Proteomes" id="UP000410984"/>
    </source>
</evidence>
<dbReference type="Pfam" id="PF12098">
    <property type="entry name" value="DUF3574"/>
    <property type="match status" value="1"/>
</dbReference>